<feature type="domain" description="Alginate lyase 2" evidence="2">
    <location>
        <begin position="55"/>
        <end position="350"/>
    </location>
</feature>
<feature type="compositionally biased region" description="Basic and acidic residues" evidence="1">
    <location>
        <begin position="437"/>
        <end position="450"/>
    </location>
</feature>
<dbReference type="GO" id="GO:0005975">
    <property type="term" value="P:carbohydrate metabolic process"/>
    <property type="evidence" value="ECO:0007669"/>
    <property type="project" value="UniProtKB-ARBA"/>
</dbReference>
<name>A0A4R6TLR2_9FLAO</name>
<dbReference type="GO" id="GO:0004553">
    <property type="term" value="F:hydrolase activity, hydrolyzing O-glycosyl compounds"/>
    <property type="evidence" value="ECO:0007669"/>
    <property type="project" value="UniProtKB-ARBA"/>
</dbReference>
<dbReference type="Pfam" id="PF08787">
    <property type="entry name" value="Alginate_lyase2"/>
    <property type="match status" value="2"/>
</dbReference>
<dbReference type="InterPro" id="IPR013320">
    <property type="entry name" value="ConA-like_dom_sf"/>
</dbReference>
<dbReference type="Proteomes" id="UP000295468">
    <property type="component" value="Unassembled WGS sequence"/>
</dbReference>
<keyword evidence="4" id="KW-1185">Reference proteome</keyword>
<dbReference type="OrthoDB" id="1113844at2"/>
<reference evidence="3 4" key="1">
    <citation type="submission" date="2019-03" db="EMBL/GenBank/DDBJ databases">
        <title>Genomic Encyclopedia of Archaeal and Bacterial Type Strains, Phase II (KMG-II): from individual species to whole genera.</title>
        <authorList>
            <person name="Goeker M."/>
        </authorList>
    </citation>
    <scope>NUCLEOTIDE SEQUENCE [LARGE SCALE GENOMIC DNA]</scope>
    <source>
        <strain evidence="3 4">DSM 18435</strain>
    </source>
</reference>
<feature type="region of interest" description="Disordered" evidence="1">
    <location>
        <begin position="429"/>
        <end position="450"/>
    </location>
</feature>
<accession>A0A4R6TLR2</accession>
<evidence type="ECO:0000313" key="3">
    <source>
        <dbReference type="EMBL" id="TDQ32412.1"/>
    </source>
</evidence>
<dbReference type="InterPro" id="IPR014895">
    <property type="entry name" value="Alginate_lyase_2"/>
</dbReference>
<keyword evidence="3" id="KW-0456">Lyase</keyword>
<dbReference type="GO" id="GO:0016829">
    <property type="term" value="F:lyase activity"/>
    <property type="evidence" value="ECO:0007669"/>
    <property type="project" value="UniProtKB-KW"/>
</dbReference>
<dbReference type="AlphaFoldDB" id="A0A4R6TLR2"/>
<dbReference type="SUPFAM" id="SSF49899">
    <property type="entry name" value="Concanavalin A-like lectins/glucanases"/>
    <property type="match status" value="2"/>
</dbReference>
<protein>
    <submittedName>
        <fullName evidence="3">Alginate lyase</fullName>
    </submittedName>
</protein>
<comment type="caution">
    <text evidence="3">The sequence shown here is derived from an EMBL/GenBank/DDBJ whole genome shotgun (WGS) entry which is preliminary data.</text>
</comment>
<dbReference type="Gene3D" id="2.60.120.200">
    <property type="match status" value="2"/>
</dbReference>
<organism evidence="3 4">
    <name type="scientific">Zeaxanthinibacter enoshimensis</name>
    <dbReference type="NCBI Taxonomy" id="392009"/>
    <lineage>
        <taxon>Bacteria</taxon>
        <taxon>Pseudomonadati</taxon>
        <taxon>Bacteroidota</taxon>
        <taxon>Flavobacteriia</taxon>
        <taxon>Flavobacteriales</taxon>
        <taxon>Flavobacteriaceae</taxon>
        <taxon>Zeaxanthinibacter</taxon>
    </lineage>
</organism>
<sequence>MIVKRIKSIFLCTFFSIGTALLLISCGNMNKKKDGLKEDGESSKVKANDVIPFFQHWNLILGDGSNVGPATDYENQDFFYTASDDDGDWVVFKSPNGGSTHGSSNNTRTELAQLKKWTPMTEAKMNATLKVMNVSATGDARVASTHSVVVGQIHSADGHENEPLKIFYKKFPGHTKGSVFWHYEINTEGEDNSQRWDYSHPVWGYDFSVVGTDENTYPPEPEDGIALNEEFSYEVEIKEGMMHLTFTSEGHETKTFKKNLISSEYAERSEIPEQVRNLFFPIGQDGVERKNAYAGEGLFFKLGTYNQTNGKDPKVNKVWCSGAETHGGDLQKQYADGNYAEVWFKSADITISDEAISNAGYFEANDDLSTKTVYPHEVIPFMDKFKILLGNGTTVEDITAFEHKDFFYTVIDGTRRWVVYKTPNSGITSKNSSNTRTELHEKRDWTPEDGGKLTGTCKVMQVSVSGDARVPAAYSVVIGQIHSGEGHENEPLKIFYKKFPGHSKGSVFWNYEINTAGDDNSDRWDFSTAVWGNDMSVTASSQDGAPAEPVDGIELGEEFSYEINVYDGIMYLTFTSEGHETKTFTKNLVASEYIERSDLPAQTQKLFVPIGQDGTERATAYKGELNYFKQGAYNQTNGKSPETNRVWSAGAETYDGDIAKQYENGCYTEVWFREATVGPGVMPNK</sequence>
<evidence type="ECO:0000259" key="2">
    <source>
        <dbReference type="Pfam" id="PF08787"/>
    </source>
</evidence>
<evidence type="ECO:0000313" key="4">
    <source>
        <dbReference type="Proteomes" id="UP000295468"/>
    </source>
</evidence>
<feature type="domain" description="Alginate lyase 2" evidence="2">
    <location>
        <begin position="395"/>
        <end position="676"/>
    </location>
</feature>
<dbReference type="PROSITE" id="PS51257">
    <property type="entry name" value="PROKAR_LIPOPROTEIN"/>
    <property type="match status" value="1"/>
</dbReference>
<gene>
    <name evidence="3" type="ORF">CLV82_0240</name>
</gene>
<dbReference type="EMBL" id="SNYI01000001">
    <property type="protein sequence ID" value="TDQ32412.1"/>
    <property type="molecule type" value="Genomic_DNA"/>
</dbReference>
<proteinExistence type="predicted"/>
<evidence type="ECO:0000256" key="1">
    <source>
        <dbReference type="SAM" id="MobiDB-lite"/>
    </source>
</evidence>